<organism evidence="1 2">
    <name type="scientific">Scylla paramamosain</name>
    <name type="common">Mud crab</name>
    <dbReference type="NCBI Taxonomy" id="85552"/>
    <lineage>
        <taxon>Eukaryota</taxon>
        <taxon>Metazoa</taxon>
        <taxon>Ecdysozoa</taxon>
        <taxon>Arthropoda</taxon>
        <taxon>Crustacea</taxon>
        <taxon>Multicrustacea</taxon>
        <taxon>Malacostraca</taxon>
        <taxon>Eumalacostraca</taxon>
        <taxon>Eucarida</taxon>
        <taxon>Decapoda</taxon>
        <taxon>Pleocyemata</taxon>
        <taxon>Brachyura</taxon>
        <taxon>Eubrachyura</taxon>
        <taxon>Portunoidea</taxon>
        <taxon>Portunidae</taxon>
        <taxon>Portuninae</taxon>
        <taxon>Scylla</taxon>
    </lineage>
</organism>
<proteinExistence type="predicted"/>
<comment type="caution">
    <text evidence="1">The sequence shown here is derived from an EMBL/GenBank/DDBJ whole genome shotgun (WGS) entry which is preliminary data.</text>
</comment>
<evidence type="ECO:0008006" key="3">
    <source>
        <dbReference type="Google" id="ProtNLM"/>
    </source>
</evidence>
<accession>A0AAW0SJM0</accession>
<sequence length="92" mass="10477">MEASRSKITLKELCGGLPVSPLPPPRIRDPSIAHAPVRTHTLTPKQKELALSNALRYFPDRCHSILGPEFAEELRVLGHIYMYRFLPDIDMR</sequence>
<protein>
    <recommendedName>
        <fullName evidence="3">Urocanate hydratase</fullName>
    </recommendedName>
</protein>
<reference evidence="1 2" key="1">
    <citation type="submission" date="2023-03" db="EMBL/GenBank/DDBJ databases">
        <title>High-quality genome of Scylla paramamosain provides insights in environmental adaptation.</title>
        <authorList>
            <person name="Zhang L."/>
        </authorList>
    </citation>
    <scope>NUCLEOTIDE SEQUENCE [LARGE SCALE GENOMIC DNA]</scope>
    <source>
        <strain evidence="1">LZ_2023a</strain>
        <tissue evidence="1">Muscle</tissue>
    </source>
</reference>
<dbReference type="GO" id="GO:0016153">
    <property type="term" value="F:urocanate hydratase activity"/>
    <property type="evidence" value="ECO:0007669"/>
    <property type="project" value="TreeGrafter"/>
</dbReference>
<evidence type="ECO:0000313" key="2">
    <source>
        <dbReference type="Proteomes" id="UP001487740"/>
    </source>
</evidence>
<name>A0AAW0SJM0_SCYPA</name>
<keyword evidence="2" id="KW-1185">Reference proteome</keyword>
<evidence type="ECO:0000313" key="1">
    <source>
        <dbReference type="EMBL" id="KAK8374976.1"/>
    </source>
</evidence>
<dbReference type="Proteomes" id="UP001487740">
    <property type="component" value="Unassembled WGS sequence"/>
</dbReference>
<dbReference type="GO" id="GO:0006548">
    <property type="term" value="P:L-histidine catabolic process"/>
    <property type="evidence" value="ECO:0007669"/>
    <property type="project" value="TreeGrafter"/>
</dbReference>
<dbReference type="AlphaFoldDB" id="A0AAW0SJM0"/>
<dbReference type="EMBL" id="JARAKH010000161">
    <property type="protein sequence ID" value="KAK8374976.1"/>
    <property type="molecule type" value="Genomic_DNA"/>
</dbReference>
<gene>
    <name evidence="1" type="ORF">O3P69_018962</name>
</gene>
<dbReference type="PANTHER" id="PTHR12216">
    <property type="entry name" value="UROCANATE HYDRATASE"/>
    <property type="match status" value="1"/>
</dbReference>
<dbReference type="PANTHER" id="PTHR12216:SF3">
    <property type="entry name" value="UROCANATE HYDRATASE"/>
    <property type="match status" value="1"/>
</dbReference>
<dbReference type="InterPro" id="IPR023637">
    <property type="entry name" value="Urocanase-like"/>
</dbReference>